<dbReference type="EMBL" id="BONZ01000036">
    <property type="protein sequence ID" value="GIH15599.1"/>
    <property type="molecule type" value="Genomic_DNA"/>
</dbReference>
<accession>A0A8J3QRT4</accession>
<comment type="caution">
    <text evidence="1">The sequence shown here is derived from an EMBL/GenBank/DDBJ whole genome shotgun (WGS) entry which is preliminary data.</text>
</comment>
<dbReference type="Pfam" id="PF01547">
    <property type="entry name" value="SBP_bac_1"/>
    <property type="match status" value="1"/>
</dbReference>
<name>A0A8J3QRT4_9ACTN</name>
<dbReference type="SUPFAM" id="SSF53850">
    <property type="entry name" value="Periplasmic binding protein-like II"/>
    <property type="match status" value="1"/>
</dbReference>
<dbReference type="PANTHER" id="PTHR43649">
    <property type="entry name" value="ARABINOSE-BINDING PROTEIN-RELATED"/>
    <property type="match status" value="1"/>
</dbReference>
<dbReference type="InterPro" id="IPR006059">
    <property type="entry name" value="SBP"/>
</dbReference>
<reference evidence="1" key="1">
    <citation type="submission" date="2021-01" db="EMBL/GenBank/DDBJ databases">
        <title>Whole genome shotgun sequence of Rugosimonospora africana NBRC 104875.</title>
        <authorList>
            <person name="Komaki H."/>
            <person name="Tamura T."/>
        </authorList>
    </citation>
    <scope>NUCLEOTIDE SEQUENCE</scope>
    <source>
        <strain evidence="1">NBRC 104875</strain>
    </source>
</reference>
<dbReference type="PANTHER" id="PTHR43649:SF12">
    <property type="entry name" value="DIACETYLCHITOBIOSE BINDING PROTEIN DASA"/>
    <property type="match status" value="1"/>
</dbReference>
<dbReference type="Gene3D" id="3.40.190.10">
    <property type="entry name" value="Periplasmic binding protein-like II"/>
    <property type="match status" value="2"/>
</dbReference>
<protein>
    <submittedName>
        <fullName evidence="1">Sugar ABC transporter substrate-binding protein</fullName>
    </submittedName>
</protein>
<dbReference type="InterPro" id="IPR050490">
    <property type="entry name" value="Bact_solute-bd_prot1"/>
</dbReference>
<dbReference type="Proteomes" id="UP000642748">
    <property type="component" value="Unassembled WGS sequence"/>
</dbReference>
<dbReference type="AlphaFoldDB" id="A0A8J3QRT4"/>
<keyword evidence="2" id="KW-1185">Reference proteome</keyword>
<sequence length="417" mass="44098">MTTDPAKLGTVQLQVLDYFTGGADDAWMKAVVNAFHAKYPNITINRTSLSWGDVMQALPLKLKSNNPPDIVPANNGWQSLGTLVQGGLVLNLDSAAQAYGWRDKVPTSILQEHEFSTDGKQMGTGAVFGMPVARSSMIEVYYNRNLLRQLGLSVPTTYSAFTDALAKAKAAQLTPIALGNVEQVGITEPLYSVMNALGQQQKISDLIYSQGNVSIADQATGFPQAISTMKDWADKGYFTKQFGAVAGQDAAQQFVDGKALFHFDYSGSLPLKPGQSGNFGSFVLPRSDGGAPVATTSSATNFSVSSKSKHADAAAAFLNFAASPDAAQLAVNLGVAPLLDPSLKADGKDPLFADDVNNAGQISSKNSSVPYLDWATPTLLTTIQTKVQDLLAGKTSAQDVVSAAKTDDDSFKAKLAK</sequence>
<organism evidence="1 2">
    <name type="scientific">Rugosimonospora africana</name>
    <dbReference type="NCBI Taxonomy" id="556532"/>
    <lineage>
        <taxon>Bacteria</taxon>
        <taxon>Bacillati</taxon>
        <taxon>Actinomycetota</taxon>
        <taxon>Actinomycetes</taxon>
        <taxon>Micromonosporales</taxon>
        <taxon>Micromonosporaceae</taxon>
        <taxon>Rugosimonospora</taxon>
    </lineage>
</organism>
<evidence type="ECO:0000313" key="2">
    <source>
        <dbReference type="Proteomes" id="UP000642748"/>
    </source>
</evidence>
<evidence type="ECO:0000313" key="1">
    <source>
        <dbReference type="EMBL" id="GIH15599.1"/>
    </source>
</evidence>
<proteinExistence type="predicted"/>
<gene>
    <name evidence="1" type="ORF">Raf01_37710</name>
</gene>
<dbReference type="RefSeq" id="WP_203919229.1">
    <property type="nucleotide sequence ID" value="NZ_BONZ01000036.1"/>
</dbReference>